<protein>
    <submittedName>
        <fullName evidence="1">Uncharacterized protein</fullName>
    </submittedName>
</protein>
<sequence>MLKNLPDLWAVGVDFGVETEKTIQEFAKNHTTEITENANVQDLTRDQLTKLFECVDQRKYCSACIDCIFKWKSIRAETEEDAANLLSKIDLQYLYYRSLHNLLESNSSNEKNKTIENVLSRKAVTRLATVIEECQNIAKEMIEKCNAEDSCYLCGSQFTHLRHFAEKLPK</sequence>
<dbReference type="HOGENOM" id="CLU_1572622_0_0_1"/>
<name>T1ITG1_STRMM</name>
<dbReference type="EMBL" id="JH431483">
    <property type="status" value="NOT_ANNOTATED_CDS"/>
    <property type="molecule type" value="Genomic_DNA"/>
</dbReference>
<reference evidence="2" key="1">
    <citation type="submission" date="2011-05" db="EMBL/GenBank/DDBJ databases">
        <authorList>
            <person name="Richards S.R."/>
            <person name="Qu J."/>
            <person name="Jiang H."/>
            <person name="Jhangiani S.N."/>
            <person name="Agravi P."/>
            <person name="Goodspeed R."/>
            <person name="Gross S."/>
            <person name="Mandapat C."/>
            <person name="Jackson L."/>
            <person name="Mathew T."/>
            <person name="Pu L."/>
            <person name="Thornton R."/>
            <person name="Saada N."/>
            <person name="Wilczek-Boney K.B."/>
            <person name="Lee S."/>
            <person name="Kovar C."/>
            <person name="Wu Y."/>
            <person name="Scherer S.E."/>
            <person name="Worley K.C."/>
            <person name="Muzny D.M."/>
            <person name="Gibbs R."/>
        </authorList>
    </citation>
    <scope>NUCLEOTIDE SEQUENCE</scope>
    <source>
        <strain evidence="2">Brora</strain>
    </source>
</reference>
<dbReference type="EnsemblMetazoa" id="SMAR004407-RA">
    <property type="protein sequence ID" value="SMAR004407-PA"/>
    <property type="gene ID" value="SMAR004407"/>
</dbReference>
<evidence type="ECO:0000313" key="1">
    <source>
        <dbReference type="EnsemblMetazoa" id="SMAR004407-PA"/>
    </source>
</evidence>
<dbReference type="Proteomes" id="UP000014500">
    <property type="component" value="Unassembled WGS sequence"/>
</dbReference>
<dbReference type="PhylomeDB" id="T1ITG1"/>
<reference evidence="1" key="2">
    <citation type="submission" date="2015-02" db="UniProtKB">
        <authorList>
            <consortium name="EnsemblMetazoa"/>
        </authorList>
    </citation>
    <scope>IDENTIFICATION</scope>
</reference>
<keyword evidence="2" id="KW-1185">Reference proteome</keyword>
<organism evidence="1 2">
    <name type="scientific">Strigamia maritima</name>
    <name type="common">European centipede</name>
    <name type="synonym">Geophilus maritimus</name>
    <dbReference type="NCBI Taxonomy" id="126957"/>
    <lineage>
        <taxon>Eukaryota</taxon>
        <taxon>Metazoa</taxon>
        <taxon>Ecdysozoa</taxon>
        <taxon>Arthropoda</taxon>
        <taxon>Myriapoda</taxon>
        <taxon>Chilopoda</taxon>
        <taxon>Pleurostigmophora</taxon>
        <taxon>Geophilomorpha</taxon>
        <taxon>Linotaeniidae</taxon>
        <taxon>Strigamia</taxon>
    </lineage>
</organism>
<proteinExistence type="predicted"/>
<accession>T1ITG1</accession>
<dbReference type="AlphaFoldDB" id="T1ITG1"/>
<evidence type="ECO:0000313" key="2">
    <source>
        <dbReference type="Proteomes" id="UP000014500"/>
    </source>
</evidence>